<dbReference type="AlphaFoldDB" id="A0A1I1TZ46"/>
<dbReference type="EMBL" id="FOMN01000020">
    <property type="protein sequence ID" value="SFD63906.1"/>
    <property type="molecule type" value="Genomic_DNA"/>
</dbReference>
<proteinExistence type="predicted"/>
<evidence type="ECO:0000313" key="1">
    <source>
        <dbReference type="EMBL" id="SFD63906.1"/>
    </source>
</evidence>
<protein>
    <submittedName>
        <fullName evidence="1">Uncharacterized protein</fullName>
    </submittedName>
</protein>
<accession>A0A1I1TZ46</accession>
<dbReference type="RefSeq" id="WP_090094257.1">
    <property type="nucleotide sequence ID" value="NZ_FOMN01000020.1"/>
</dbReference>
<sequence length="98" mass="11442">KKRFGFYQNKEVFNKFLDLAENITTEQEIAQNLRYAIKQIGFTKKQVGILSEMISEYFSYKGIKAVGYGIEADVYKSAEKLVEKRINNQMQKNHGRIL</sequence>
<gene>
    <name evidence="1" type="ORF">SAMN04487792_1696</name>
</gene>
<evidence type="ECO:0000313" key="2">
    <source>
        <dbReference type="Proteomes" id="UP000199599"/>
    </source>
</evidence>
<dbReference type="Proteomes" id="UP000199599">
    <property type="component" value="Unassembled WGS sequence"/>
</dbReference>
<organism evidence="1 2">
    <name type="scientific">Lactobacillus bombicola</name>
    <dbReference type="NCBI Taxonomy" id="1505723"/>
    <lineage>
        <taxon>Bacteria</taxon>
        <taxon>Bacillati</taxon>
        <taxon>Bacillota</taxon>
        <taxon>Bacilli</taxon>
        <taxon>Lactobacillales</taxon>
        <taxon>Lactobacillaceae</taxon>
        <taxon>Lactobacillus</taxon>
    </lineage>
</organism>
<feature type="non-terminal residue" evidence="1">
    <location>
        <position position="1"/>
    </location>
</feature>
<reference evidence="2" key="1">
    <citation type="submission" date="2016-10" db="EMBL/GenBank/DDBJ databases">
        <authorList>
            <person name="Varghese N."/>
            <person name="Submissions S."/>
        </authorList>
    </citation>
    <scope>NUCLEOTIDE SEQUENCE [LARGE SCALE GENOMIC DNA]</scope>
    <source>
        <strain evidence="2">R-53102</strain>
    </source>
</reference>
<name>A0A1I1TZ46_9LACO</name>